<dbReference type="Proteomes" id="UP001153148">
    <property type="component" value="Unassembled WGS sequence"/>
</dbReference>
<dbReference type="EMBL" id="CAJPIN010013733">
    <property type="protein sequence ID" value="CAG2060835.1"/>
    <property type="molecule type" value="Genomic_DNA"/>
</dbReference>
<evidence type="ECO:0000313" key="2">
    <source>
        <dbReference type="Proteomes" id="UP001153148"/>
    </source>
</evidence>
<sequence>MAEPIVRADTSLSAGTVLPKPAGNILPSPSQGCTVDMRWKQLILLRRLRDLFHWFLPETLIVIPSKLQWGQNLYGRQQLHRSRLHHPYLQGILLEEHPRV</sequence>
<reference evidence="1" key="1">
    <citation type="submission" date="2021-03" db="EMBL/GenBank/DDBJ databases">
        <authorList>
            <person name="Tran Van P."/>
        </authorList>
    </citation>
    <scope>NUCLEOTIDE SEQUENCE</scope>
</reference>
<gene>
    <name evidence="1" type="ORF">TPAB3V08_LOCUS7791</name>
</gene>
<comment type="caution">
    <text evidence="1">The sequence shown here is derived from an EMBL/GenBank/DDBJ whole genome shotgun (WGS) entry which is preliminary data.</text>
</comment>
<evidence type="ECO:0000313" key="1">
    <source>
        <dbReference type="EMBL" id="CAG2060835.1"/>
    </source>
</evidence>
<proteinExistence type="predicted"/>
<protein>
    <submittedName>
        <fullName evidence="1">Uncharacterized protein</fullName>
    </submittedName>
</protein>
<keyword evidence="2" id="KW-1185">Reference proteome</keyword>
<organism evidence="1 2">
    <name type="scientific">Timema podura</name>
    <name type="common">Walking stick</name>
    <dbReference type="NCBI Taxonomy" id="61482"/>
    <lineage>
        <taxon>Eukaryota</taxon>
        <taxon>Metazoa</taxon>
        <taxon>Ecdysozoa</taxon>
        <taxon>Arthropoda</taxon>
        <taxon>Hexapoda</taxon>
        <taxon>Insecta</taxon>
        <taxon>Pterygota</taxon>
        <taxon>Neoptera</taxon>
        <taxon>Polyneoptera</taxon>
        <taxon>Phasmatodea</taxon>
        <taxon>Timematodea</taxon>
        <taxon>Timematoidea</taxon>
        <taxon>Timematidae</taxon>
        <taxon>Timema</taxon>
    </lineage>
</organism>
<accession>A0ABN7NZA0</accession>
<name>A0ABN7NZA0_TIMPD</name>